<reference evidence="1" key="1">
    <citation type="submission" date="2022-06" db="EMBL/GenBank/DDBJ databases">
        <title>Diverse halophilic archaea isolated from saline environments.</title>
        <authorList>
            <person name="Cui H.-L."/>
        </authorList>
    </citation>
    <scope>NUCLEOTIDE SEQUENCE</scope>
    <source>
        <strain evidence="1">WLHS1</strain>
    </source>
</reference>
<dbReference type="GeneID" id="73291072"/>
<dbReference type="Proteomes" id="UP001056855">
    <property type="component" value="Chromosome"/>
</dbReference>
<sequence length="380" mass="43476">MRGPETVDTSNTFTDLLESDKERFREQYKAEYNEISDGSALDLVESEFTNEIKPAFEVFKAVKDAFHPDNEDGYRTEYEVSFTDPLCEISPNPADLLLTETNRREANLCFVVCEPSGENSDLWPTRINEIVNIVGGHETELLEQIGHSDKEVNHVQYLTVTLKEEYPDVQFRHLQHGAPDEYAICTVDDDYEPEDGEDAEKEYVLRYEDGTIEHGKLHSPLSDGIDYKEAKNRDVYLSLKAPPIISLQETLMSLLTEQHGEVDEPREFNRDDFLNRFRDLCLVGPVGEQKDTVFNSRADELLEIAKKSGILIYGDSDDIHENRDFRAMYKQGNTTAGLKHSVKSKIFDSRIQNKKAEMAFETVEDQFQPRGGYESGVNDF</sequence>
<protein>
    <submittedName>
        <fullName evidence="1">Uncharacterized protein</fullName>
    </submittedName>
</protein>
<dbReference type="EMBL" id="CP100355">
    <property type="protein sequence ID" value="UTF52785.1"/>
    <property type="molecule type" value="Genomic_DNA"/>
</dbReference>
<keyword evidence="2" id="KW-1185">Reference proteome</keyword>
<proteinExistence type="predicted"/>
<evidence type="ECO:0000313" key="2">
    <source>
        <dbReference type="Proteomes" id="UP001056855"/>
    </source>
</evidence>
<dbReference type="KEGG" id="sawl:NGM29_13460"/>
<gene>
    <name evidence="1" type="ORF">NGM29_13460</name>
</gene>
<dbReference type="RefSeq" id="WP_254156841.1">
    <property type="nucleotide sequence ID" value="NZ_CP100355.1"/>
</dbReference>
<organism evidence="1 2">
    <name type="scientific">Natronosalvus rutilus</name>
    <dbReference type="NCBI Taxonomy" id="2953753"/>
    <lineage>
        <taxon>Archaea</taxon>
        <taxon>Methanobacteriati</taxon>
        <taxon>Methanobacteriota</taxon>
        <taxon>Stenosarchaea group</taxon>
        <taxon>Halobacteria</taxon>
        <taxon>Halobacteriales</taxon>
        <taxon>Natrialbaceae</taxon>
        <taxon>Natronosalvus</taxon>
    </lineage>
</organism>
<evidence type="ECO:0000313" key="1">
    <source>
        <dbReference type="EMBL" id="UTF52785.1"/>
    </source>
</evidence>
<name>A0A9E7N786_9EURY</name>
<accession>A0A9E7N786</accession>
<dbReference type="AlphaFoldDB" id="A0A9E7N786"/>